<evidence type="ECO:0000259" key="5">
    <source>
        <dbReference type="Pfam" id="PF02752"/>
    </source>
</evidence>
<dbReference type="GO" id="GO:0005737">
    <property type="term" value="C:cytoplasm"/>
    <property type="evidence" value="ECO:0007669"/>
    <property type="project" value="TreeGrafter"/>
</dbReference>
<dbReference type="PANTHER" id="PTHR11188">
    <property type="entry name" value="ARRESTIN DOMAIN CONTAINING PROTEIN"/>
    <property type="match status" value="1"/>
</dbReference>
<organism evidence="6 7">
    <name type="scientific">Euphydryas editha</name>
    <name type="common">Edith's checkerspot</name>
    <dbReference type="NCBI Taxonomy" id="104508"/>
    <lineage>
        <taxon>Eukaryota</taxon>
        <taxon>Metazoa</taxon>
        <taxon>Ecdysozoa</taxon>
        <taxon>Arthropoda</taxon>
        <taxon>Hexapoda</taxon>
        <taxon>Insecta</taxon>
        <taxon>Pterygota</taxon>
        <taxon>Neoptera</taxon>
        <taxon>Endopterygota</taxon>
        <taxon>Lepidoptera</taxon>
        <taxon>Glossata</taxon>
        <taxon>Ditrysia</taxon>
        <taxon>Papilionoidea</taxon>
        <taxon>Nymphalidae</taxon>
        <taxon>Nymphalinae</taxon>
        <taxon>Euphydryas</taxon>
    </lineage>
</organism>
<dbReference type="EMBL" id="CAKOGL010000006">
    <property type="protein sequence ID" value="CAH2087678.1"/>
    <property type="molecule type" value="Genomic_DNA"/>
</dbReference>
<evidence type="ECO:0000256" key="1">
    <source>
        <dbReference type="ARBA" id="ARBA00005298"/>
    </source>
</evidence>
<proteinExistence type="inferred from homology"/>
<dbReference type="Gene3D" id="2.60.40.640">
    <property type="match status" value="2"/>
</dbReference>
<dbReference type="InterPro" id="IPR050357">
    <property type="entry name" value="Arrestin_domain-protein"/>
</dbReference>
<comment type="caution">
    <text evidence="6">The sequence shown here is derived from an EMBL/GenBank/DDBJ whole genome shotgun (WGS) entry which is preliminary data.</text>
</comment>
<protein>
    <recommendedName>
        <fullName evidence="8">Arrestin C-terminal-like domain-containing protein</fullName>
    </recommendedName>
</protein>
<feature type="domain" description="Arrestin-like N-terminal" evidence="4">
    <location>
        <begin position="12"/>
        <end position="157"/>
    </location>
</feature>
<dbReference type="InterPro" id="IPR014756">
    <property type="entry name" value="Ig_E-set"/>
</dbReference>
<feature type="compositionally biased region" description="Pro residues" evidence="3">
    <location>
        <begin position="421"/>
        <end position="431"/>
    </location>
</feature>
<evidence type="ECO:0000259" key="4">
    <source>
        <dbReference type="Pfam" id="PF00339"/>
    </source>
</evidence>
<dbReference type="InterPro" id="IPR011021">
    <property type="entry name" value="Arrestin-like_N"/>
</dbReference>
<evidence type="ECO:0008006" key="8">
    <source>
        <dbReference type="Google" id="ProtNLM"/>
    </source>
</evidence>
<dbReference type="Proteomes" id="UP001153954">
    <property type="component" value="Unassembled WGS sequence"/>
</dbReference>
<feature type="region of interest" description="Disordered" evidence="3">
    <location>
        <begin position="411"/>
        <end position="448"/>
    </location>
</feature>
<keyword evidence="7" id="KW-1185">Reference proteome</keyword>
<evidence type="ECO:0000313" key="7">
    <source>
        <dbReference type="Proteomes" id="UP001153954"/>
    </source>
</evidence>
<evidence type="ECO:0000256" key="3">
    <source>
        <dbReference type="SAM" id="MobiDB-lite"/>
    </source>
</evidence>
<reference evidence="6" key="1">
    <citation type="submission" date="2022-03" db="EMBL/GenBank/DDBJ databases">
        <authorList>
            <person name="Tunstrom K."/>
        </authorList>
    </citation>
    <scope>NUCLEOTIDE SEQUENCE</scope>
</reference>
<name>A0AAU9TP16_EUPED</name>
<evidence type="ECO:0000313" key="6">
    <source>
        <dbReference type="EMBL" id="CAH2087678.1"/>
    </source>
</evidence>
<dbReference type="Pfam" id="PF02752">
    <property type="entry name" value="Arrestin_C"/>
    <property type="match status" value="1"/>
</dbReference>
<dbReference type="AlphaFoldDB" id="A0AAU9TP16"/>
<sequence>MDSDNLGFQYGTITLDEPNAVYYSGQTIKGNVNFKIHNSLSFLSLNVICKGEANVQWTEQEVEIYSGVRRTRDVNYVGHEEYFNISQCLVGGNDVSMLQPGTHSFPFQCQIPFNCPSSFNGDKGEVTYKVKAYLVHQSGTEEEIVKEIEVIAPLDLNTEETKRPIELEFEEVYSCNLACAARPLRLSVRAPHAGACPGERVPLVVRALNAASVEVSQIHFQIVRRMRYLSQQPMSAVVPPEEIIASFVKGPILSKTDREYNFEFVIPSFIALNLDNCGIIDVGYYFKAIVSVSGCNDDLCEEAEICMGLVPVDSNLDVKETHPMADRLPNAPIPKPNINQSYNETFAAPNMQNLYPPGPAPNYPYPNNGSKHGSKSNLAGSFEYFESNISSPGNQNLSIRMSSFKQTTIPLGFTQFQSPSPSVPQSPPPPYSMQRVSPTPSAPPATPS</sequence>
<accession>A0AAU9TP16</accession>
<feature type="domain" description="Arrestin C-terminal-like" evidence="5">
    <location>
        <begin position="183"/>
        <end position="311"/>
    </location>
</feature>
<dbReference type="InterPro" id="IPR014752">
    <property type="entry name" value="Arrestin-like_C"/>
</dbReference>
<dbReference type="Pfam" id="PF00339">
    <property type="entry name" value="Arrestin_N"/>
    <property type="match status" value="1"/>
</dbReference>
<dbReference type="SUPFAM" id="SSF81296">
    <property type="entry name" value="E set domains"/>
    <property type="match status" value="2"/>
</dbReference>
<comment type="similarity">
    <text evidence="1">Belongs to the arrestin family.</text>
</comment>
<dbReference type="PANTHER" id="PTHR11188:SF176">
    <property type="entry name" value="ARRESTIN DOMAIN-CONTAINING PROTEIN 1"/>
    <property type="match status" value="1"/>
</dbReference>
<dbReference type="GO" id="GO:0015031">
    <property type="term" value="P:protein transport"/>
    <property type="evidence" value="ECO:0007669"/>
    <property type="project" value="TreeGrafter"/>
</dbReference>
<evidence type="ECO:0000256" key="2">
    <source>
        <dbReference type="ARBA" id="ARBA00022606"/>
    </source>
</evidence>
<keyword evidence="2" id="KW-0716">Sensory transduction</keyword>
<dbReference type="InterPro" id="IPR011022">
    <property type="entry name" value="Arrestin_C-like"/>
</dbReference>
<gene>
    <name evidence="6" type="ORF">EEDITHA_LOCUS3916</name>
</gene>